<feature type="domain" description="TonB-dependent receptor-like beta-barrel" evidence="13">
    <location>
        <begin position="218"/>
        <end position="600"/>
    </location>
</feature>
<dbReference type="PROSITE" id="PS52016">
    <property type="entry name" value="TONB_DEPENDENT_REC_3"/>
    <property type="match status" value="1"/>
</dbReference>
<evidence type="ECO:0000256" key="5">
    <source>
        <dbReference type="ARBA" id="ARBA00022729"/>
    </source>
</evidence>
<evidence type="ECO:0008006" key="17">
    <source>
        <dbReference type="Google" id="ProtNLM"/>
    </source>
</evidence>
<dbReference type="InterPro" id="IPR012910">
    <property type="entry name" value="Plug_dom"/>
</dbReference>
<sequence length="631" mass="70346">MKKRTTLFALLTTVSITAWAQQQDTLTDPSVPRSELEEIVIQGNRLETPFNKVTRDIQLITQKQLEALPAKSLNGVLSYISGVDIRQRGPFGAQADISIDGGTSEQTLVLINGVKMLDAQSAHNMMNIPLPLSAIDHIEVLRGAAARVYGINALTGAINIVTKKESHSTLIADVKTGSSFKSKEEGDGSGIYAGGTVEATAILGSEKQSQLLALGQSNYNGRRYNSAAQITKLFYNGNYAFNHNNSLRAMAGYARSLFGANGFYAAPHDLNSEELVESSVFSLSSKHSFGKLTISPRISNRYGEDDYRFYKDDLSKGRSLHYTNALMLELNSRLVTKIGTIGLGVESRLETINSSNIGKHNRNNHGAYGELSSRLGEKIRGTIGLYANYNTDYGVQVYPGMDLAYLINAHWSFSTSIGSGQRIPSFTDLYLEQRPGNVGNEFLQPENAWSYEGNIQYRKGSSSIKAGYFYRSISDFIDWVRDNPSDPYSPTNFGKNKVHGLYVRVQQEFQLDGTQSFGYTASYNYLHPSLETSAQTQSKYTLESLKHQFVAGLYYRKHDLSLNVLNRLLKRELANAYNVLDIRVNYQWQDFLLYSEITNLLNTSYNEAGAVPMPARWFALGLKYEWTNIRI</sequence>
<feature type="signal peptide" evidence="12">
    <location>
        <begin position="1"/>
        <end position="20"/>
    </location>
</feature>
<evidence type="ECO:0000256" key="2">
    <source>
        <dbReference type="ARBA" id="ARBA00022448"/>
    </source>
</evidence>
<protein>
    <recommendedName>
        <fullName evidence="17">TonB-dependent receptor</fullName>
    </recommendedName>
</protein>
<keyword evidence="8" id="KW-0675">Receptor</keyword>
<evidence type="ECO:0000256" key="10">
    <source>
        <dbReference type="PROSITE-ProRule" id="PRU01360"/>
    </source>
</evidence>
<evidence type="ECO:0000256" key="6">
    <source>
        <dbReference type="ARBA" id="ARBA00023077"/>
    </source>
</evidence>
<gene>
    <name evidence="15" type="ORF">MB09_15125</name>
</gene>
<keyword evidence="7 10" id="KW-0472">Membrane</keyword>
<evidence type="ECO:0000256" key="9">
    <source>
        <dbReference type="ARBA" id="ARBA00023237"/>
    </source>
</evidence>
<dbReference type="Pfam" id="PF00593">
    <property type="entry name" value="TonB_dep_Rec_b-barrel"/>
    <property type="match status" value="1"/>
</dbReference>
<keyword evidence="2 10" id="KW-0813">Transport</keyword>
<keyword evidence="16" id="KW-1185">Reference proteome</keyword>
<dbReference type="PANTHER" id="PTHR30069:SF29">
    <property type="entry name" value="HEMOGLOBIN AND HEMOGLOBIN-HAPTOGLOBIN-BINDING PROTEIN 1-RELATED"/>
    <property type="match status" value="1"/>
</dbReference>
<comment type="caution">
    <text evidence="15">The sequence shown here is derived from an EMBL/GenBank/DDBJ whole genome shotgun (WGS) entry which is preliminary data.</text>
</comment>
<dbReference type="InterPro" id="IPR000531">
    <property type="entry name" value="Beta-barrel_TonB"/>
</dbReference>
<comment type="similarity">
    <text evidence="10 11">Belongs to the TonB-dependent receptor family.</text>
</comment>
<evidence type="ECO:0000259" key="14">
    <source>
        <dbReference type="Pfam" id="PF07715"/>
    </source>
</evidence>
<proteinExistence type="inferred from homology"/>
<evidence type="ECO:0000256" key="11">
    <source>
        <dbReference type="RuleBase" id="RU003357"/>
    </source>
</evidence>
<keyword evidence="5 12" id="KW-0732">Signal</keyword>
<evidence type="ECO:0000256" key="12">
    <source>
        <dbReference type="SAM" id="SignalP"/>
    </source>
</evidence>
<evidence type="ECO:0000256" key="8">
    <source>
        <dbReference type="ARBA" id="ARBA00023170"/>
    </source>
</evidence>
<evidence type="ECO:0000256" key="1">
    <source>
        <dbReference type="ARBA" id="ARBA00004571"/>
    </source>
</evidence>
<dbReference type="SUPFAM" id="SSF56935">
    <property type="entry name" value="Porins"/>
    <property type="match status" value="1"/>
</dbReference>
<dbReference type="InterPro" id="IPR039426">
    <property type="entry name" value="TonB-dep_rcpt-like"/>
</dbReference>
<keyword evidence="4 10" id="KW-0812">Transmembrane</keyword>
<dbReference type="InterPro" id="IPR036942">
    <property type="entry name" value="Beta-barrel_TonB_sf"/>
</dbReference>
<name>A0ABR5DEV5_9FLAO</name>
<dbReference type="PANTHER" id="PTHR30069">
    <property type="entry name" value="TONB-DEPENDENT OUTER MEMBRANE RECEPTOR"/>
    <property type="match status" value="1"/>
</dbReference>
<dbReference type="Gene3D" id="2.40.170.20">
    <property type="entry name" value="TonB-dependent receptor, beta-barrel domain"/>
    <property type="match status" value="1"/>
</dbReference>
<feature type="domain" description="TonB-dependent receptor plug" evidence="14">
    <location>
        <begin position="52"/>
        <end position="157"/>
    </location>
</feature>
<dbReference type="Pfam" id="PF07715">
    <property type="entry name" value="Plug"/>
    <property type="match status" value="1"/>
</dbReference>
<dbReference type="EMBL" id="JSVU01000016">
    <property type="protein sequence ID" value="KJJ37298.1"/>
    <property type="molecule type" value="Genomic_DNA"/>
</dbReference>
<evidence type="ECO:0000313" key="15">
    <source>
        <dbReference type="EMBL" id="KJJ37298.1"/>
    </source>
</evidence>
<evidence type="ECO:0000313" key="16">
    <source>
        <dbReference type="Proteomes" id="UP000033497"/>
    </source>
</evidence>
<comment type="subcellular location">
    <subcellularLocation>
        <location evidence="1 10">Cell outer membrane</location>
        <topology evidence="1 10">Multi-pass membrane protein</topology>
    </subcellularLocation>
</comment>
<organism evidence="15 16">
    <name type="scientific">Aequorivita vladivostokensis</name>
    <dbReference type="NCBI Taxonomy" id="171194"/>
    <lineage>
        <taxon>Bacteria</taxon>
        <taxon>Pseudomonadati</taxon>
        <taxon>Bacteroidota</taxon>
        <taxon>Flavobacteriia</taxon>
        <taxon>Flavobacteriales</taxon>
        <taxon>Flavobacteriaceae</taxon>
        <taxon>Aequorivita</taxon>
    </lineage>
</organism>
<dbReference type="InterPro" id="IPR037066">
    <property type="entry name" value="Plug_dom_sf"/>
</dbReference>
<keyword evidence="6 11" id="KW-0798">TonB box</keyword>
<dbReference type="Proteomes" id="UP000033497">
    <property type="component" value="Unassembled WGS sequence"/>
</dbReference>
<dbReference type="Gene3D" id="2.170.130.10">
    <property type="entry name" value="TonB-dependent receptor, plug domain"/>
    <property type="match status" value="1"/>
</dbReference>
<feature type="chain" id="PRO_5045517417" description="TonB-dependent receptor" evidence="12">
    <location>
        <begin position="21"/>
        <end position="631"/>
    </location>
</feature>
<evidence type="ECO:0000256" key="7">
    <source>
        <dbReference type="ARBA" id="ARBA00023136"/>
    </source>
</evidence>
<reference evidence="15 16" key="1">
    <citation type="submission" date="2014-10" db="EMBL/GenBank/DDBJ databases">
        <title>Genome sequencing of Vitellibacter vladivostokensis KMM 3516.</title>
        <authorList>
            <person name="Thevarajoo S."/>
            <person name="Selvaratnam C."/>
            <person name="Goh K.M."/>
            <person name="Chong C.S."/>
        </authorList>
    </citation>
    <scope>NUCLEOTIDE SEQUENCE [LARGE SCALE GENOMIC DNA]</scope>
    <source>
        <strain evidence="15 16">KMM 3516</strain>
    </source>
</reference>
<keyword evidence="9 10" id="KW-0998">Cell outer membrane</keyword>
<evidence type="ECO:0000256" key="4">
    <source>
        <dbReference type="ARBA" id="ARBA00022692"/>
    </source>
</evidence>
<evidence type="ECO:0000256" key="3">
    <source>
        <dbReference type="ARBA" id="ARBA00022452"/>
    </source>
</evidence>
<keyword evidence="3 10" id="KW-1134">Transmembrane beta strand</keyword>
<accession>A0ABR5DEV5</accession>
<evidence type="ECO:0000259" key="13">
    <source>
        <dbReference type="Pfam" id="PF00593"/>
    </source>
</evidence>
<dbReference type="RefSeq" id="WP_045081753.1">
    <property type="nucleotide sequence ID" value="NZ_JSVU01000016.1"/>
</dbReference>